<dbReference type="AlphaFoldDB" id="A0A939K3H3"/>
<reference evidence="5 6" key="1">
    <citation type="submission" date="2021-03" db="EMBL/GenBank/DDBJ databases">
        <title>Fibrella sp. HMF5036 genome sequencing and assembly.</title>
        <authorList>
            <person name="Kang H."/>
            <person name="Kim H."/>
            <person name="Bae S."/>
            <person name="Joh K."/>
        </authorList>
    </citation>
    <scope>NUCLEOTIDE SEQUENCE [LARGE SCALE GENOMIC DNA]</scope>
    <source>
        <strain evidence="5 6">HMF5036</strain>
    </source>
</reference>
<dbReference type="InterPro" id="IPR000668">
    <property type="entry name" value="Peptidase_C1A_C"/>
</dbReference>
<dbReference type="PANTHER" id="PTHR24412:SF272">
    <property type="entry name" value="KELCH-LIKE PROTEIN DIABLO"/>
    <property type="match status" value="1"/>
</dbReference>
<name>A0A939K3H3_9BACT</name>
<dbReference type="Proteomes" id="UP000664795">
    <property type="component" value="Unassembled WGS sequence"/>
</dbReference>
<dbReference type="InterPro" id="IPR037293">
    <property type="entry name" value="Gal_Oxidase_central_sf"/>
</dbReference>
<evidence type="ECO:0000313" key="6">
    <source>
        <dbReference type="Proteomes" id="UP000664795"/>
    </source>
</evidence>
<sequence length="646" mass="71959">MNTQVRSTLWLFFWSVCISAFLVQCKKADDTPVTPTPVPTPTQVEPLTDVAKEKTGNQLVAQAEYDKIPLYIPVTKKGGRAARITNVDLSTDMPTVGDQGSQGSCTAWATAYALRSYLNFSEKKQTYSEETLFSPSFIYNQINGGKDEGSKITDALNTIVAQGVCTIKDMPYKAGNRDYLIQPTTEQKQKATNYKLASWGRTVIKTDYFQEALSLKLPIIVGVKATSELLVPVQKSSGEFIINKTDNPVFRNYHAMVVVGFDETRQAFKLMNSWGKGWGNNGYIWMSYAAVPDLITQAYVGLSSNVLSNFIVVDPSAIVNTSGQWTERATFPDTKRSRAASFVINDKVYVVGGEAITPTASTAFMSMWMYDPVTNGWAKRADLPKGYVCYNDRGIFTIGQKAYASLYNQSTVNASDQYALFEYDAVKDTWQRKNNFPANNDFAYAVGFSYNGKGYMGFNSYAGTTWLQGRILYEYDNQTDSWTKKTELPFDIQAIINAYGVIGDNLYILINGGGVPQKNGEKIIYAFNLKTNTWTKKASFVDALKTGFYVSFVLNSKLYCGLGATLDYVKINGSDTSYPNTFYVYDPIKDTWEIGKPFTGPGPGRLYGVGVATSDRAFVGLGLSRPPYTSELKDEILYNDWWEFKP</sequence>
<dbReference type="InterPro" id="IPR015915">
    <property type="entry name" value="Kelch-typ_b-propeller"/>
</dbReference>
<dbReference type="GO" id="GO:0006508">
    <property type="term" value="P:proteolysis"/>
    <property type="evidence" value="ECO:0007669"/>
    <property type="project" value="InterPro"/>
</dbReference>
<feature type="domain" description="Peptidase C1A papain C-terminal" evidence="4">
    <location>
        <begin position="83"/>
        <end position="302"/>
    </location>
</feature>
<evidence type="ECO:0000256" key="2">
    <source>
        <dbReference type="ARBA" id="ARBA00022737"/>
    </source>
</evidence>
<organism evidence="5 6">
    <name type="scientific">Fibrella aquatilis</name>
    <dbReference type="NCBI Taxonomy" id="2817059"/>
    <lineage>
        <taxon>Bacteria</taxon>
        <taxon>Pseudomonadati</taxon>
        <taxon>Bacteroidota</taxon>
        <taxon>Cytophagia</taxon>
        <taxon>Cytophagales</taxon>
        <taxon>Spirosomataceae</taxon>
        <taxon>Fibrella</taxon>
    </lineage>
</organism>
<dbReference type="RefSeq" id="WP_207338309.1">
    <property type="nucleotide sequence ID" value="NZ_JAFMYU010000030.1"/>
</dbReference>
<proteinExistence type="predicted"/>
<dbReference type="Pfam" id="PF00112">
    <property type="entry name" value="Peptidase_C1"/>
    <property type="match status" value="1"/>
</dbReference>
<accession>A0A939K3H3</accession>
<evidence type="ECO:0000259" key="4">
    <source>
        <dbReference type="SMART" id="SM00645"/>
    </source>
</evidence>
<dbReference type="EMBL" id="JAFMYU010000030">
    <property type="protein sequence ID" value="MBO0934345.1"/>
    <property type="molecule type" value="Genomic_DNA"/>
</dbReference>
<keyword evidence="1" id="KW-0880">Kelch repeat</keyword>
<dbReference type="GO" id="GO:0008234">
    <property type="term" value="F:cysteine-type peptidase activity"/>
    <property type="evidence" value="ECO:0007669"/>
    <property type="project" value="InterPro"/>
</dbReference>
<dbReference type="SMART" id="SM00645">
    <property type="entry name" value="Pept_C1"/>
    <property type="match status" value="1"/>
</dbReference>
<dbReference type="PANTHER" id="PTHR24412">
    <property type="entry name" value="KELCH PROTEIN"/>
    <property type="match status" value="1"/>
</dbReference>
<gene>
    <name evidence="5" type="ORF">J2I48_25275</name>
</gene>
<evidence type="ECO:0000256" key="3">
    <source>
        <dbReference type="SAM" id="SignalP"/>
    </source>
</evidence>
<dbReference type="CDD" id="cd02619">
    <property type="entry name" value="Peptidase_C1"/>
    <property type="match status" value="1"/>
</dbReference>
<feature type="signal peptide" evidence="3">
    <location>
        <begin position="1"/>
        <end position="28"/>
    </location>
</feature>
<evidence type="ECO:0000313" key="5">
    <source>
        <dbReference type="EMBL" id="MBO0934345.1"/>
    </source>
</evidence>
<keyword evidence="2" id="KW-0677">Repeat</keyword>
<protein>
    <recommendedName>
        <fullName evidence="4">Peptidase C1A papain C-terminal domain-containing protein</fullName>
    </recommendedName>
</protein>
<dbReference type="Gene3D" id="2.130.10.80">
    <property type="entry name" value="Galactose oxidase/kelch, beta-propeller"/>
    <property type="match status" value="1"/>
</dbReference>
<feature type="chain" id="PRO_5037059488" description="Peptidase C1A papain C-terminal domain-containing protein" evidence="3">
    <location>
        <begin position="29"/>
        <end position="646"/>
    </location>
</feature>
<dbReference type="InterPro" id="IPR038765">
    <property type="entry name" value="Papain-like_cys_pep_sf"/>
</dbReference>
<dbReference type="InterPro" id="IPR011043">
    <property type="entry name" value="Gal_Oxase/kelch_b-propeller"/>
</dbReference>
<dbReference type="SUPFAM" id="SSF50965">
    <property type="entry name" value="Galactose oxidase, central domain"/>
    <property type="match status" value="1"/>
</dbReference>
<keyword evidence="6" id="KW-1185">Reference proteome</keyword>
<dbReference type="Pfam" id="PF07646">
    <property type="entry name" value="Kelch_2"/>
    <property type="match status" value="1"/>
</dbReference>
<comment type="caution">
    <text evidence="5">The sequence shown here is derived from an EMBL/GenBank/DDBJ whole genome shotgun (WGS) entry which is preliminary data.</text>
</comment>
<evidence type="ECO:0000256" key="1">
    <source>
        <dbReference type="ARBA" id="ARBA00022441"/>
    </source>
</evidence>
<dbReference type="InterPro" id="IPR011498">
    <property type="entry name" value="Kelch_2"/>
</dbReference>
<dbReference type="Gene3D" id="2.120.10.80">
    <property type="entry name" value="Kelch-type beta propeller"/>
    <property type="match status" value="1"/>
</dbReference>
<keyword evidence="3" id="KW-0732">Signal</keyword>
<dbReference type="Gene3D" id="3.90.70.10">
    <property type="entry name" value="Cysteine proteinases"/>
    <property type="match status" value="1"/>
</dbReference>
<dbReference type="SUPFAM" id="SSF54001">
    <property type="entry name" value="Cysteine proteinases"/>
    <property type="match status" value="1"/>
</dbReference>